<dbReference type="Gene3D" id="3.90.1750.10">
    <property type="entry name" value="Hect, E3 ligase catalytic domains"/>
    <property type="match status" value="1"/>
</dbReference>
<dbReference type="EMBL" id="BMAT01008472">
    <property type="protein sequence ID" value="GFR85768.1"/>
    <property type="molecule type" value="Genomic_DNA"/>
</dbReference>
<dbReference type="SUPFAM" id="SSF56204">
    <property type="entry name" value="Hect, E3 ligase catalytic domain"/>
    <property type="match status" value="1"/>
</dbReference>
<dbReference type="FunFam" id="3.30.2410.10:FF:000003">
    <property type="entry name" value="probable E3 ubiquitin-protein ligase HERC4 isoform X1"/>
    <property type="match status" value="1"/>
</dbReference>
<dbReference type="Pfam" id="PF16558">
    <property type="entry name" value="AZUL"/>
    <property type="match status" value="1"/>
</dbReference>
<dbReference type="GO" id="GO:0030518">
    <property type="term" value="P:nuclear receptor-mediated steroid hormone signaling pathway"/>
    <property type="evidence" value="ECO:0007669"/>
    <property type="project" value="UniProtKB-ARBA"/>
</dbReference>
<evidence type="ECO:0000256" key="2">
    <source>
        <dbReference type="ARBA" id="ARBA00004123"/>
    </source>
</evidence>
<keyword evidence="11" id="KW-0862">Zinc</keyword>
<dbReference type="Gene3D" id="3.30.2160.10">
    <property type="entry name" value="Hect, E3 ligase catalytic domain"/>
    <property type="match status" value="1"/>
</dbReference>
<evidence type="ECO:0000256" key="19">
    <source>
        <dbReference type="SAM" id="MobiDB-lite"/>
    </source>
</evidence>
<evidence type="ECO:0000256" key="10">
    <source>
        <dbReference type="ARBA" id="ARBA00022786"/>
    </source>
</evidence>
<feature type="compositionally biased region" description="Low complexity" evidence="19">
    <location>
        <begin position="121"/>
        <end position="151"/>
    </location>
</feature>
<keyword evidence="21" id="KW-0436">Ligase</keyword>
<dbReference type="GO" id="GO:0005737">
    <property type="term" value="C:cytoplasm"/>
    <property type="evidence" value="ECO:0007669"/>
    <property type="project" value="UniProtKB-SubCell"/>
</dbReference>
<feature type="region of interest" description="Disordered" evidence="19">
    <location>
        <begin position="111"/>
        <end position="166"/>
    </location>
</feature>
<evidence type="ECO:0000256" key="3">
    <source>
        <dbReference type="ARBA" id="ARBA00004496"/>
    </source>
</evidence>
<keyword evidence="8" id="KW-0479">Metal-binding</keyword>
<dbReference type="InterPro" id="IPR044611">
    <property type="entry name" value="E3A/B/C-like"/>
</dbReference>
<evidence type="ECO:0000256" key="13">
    <source>
        <dbReference type="ARBA" id="ARBA00023108"/>
    </source>
</evidence>
<dbReference type="GO" id="GO:0000209">
    <property type="term" value="P:protein polyubiquitination"/>
    <property type="evidence" value="ECO:0007669"/>
    <property type="project" value="InterPro"/>
</dbReference>
<dbReference type="GO" id="GO:0000502">
    <property type="term" value="C:proteasome complex"/>
    <property type="evidence" value="ECO:0007669"/>
    <property type="project" value="UniProtKB-KW"/>
</dbReference>
<proteinExistence type="predicted"/>
<dbReference type="GO" id="GO:0008270">
    <property type="term" value="F:zinc ion binding"/>
    <property type="evidence" value="ECO:0007669"/>
    <property type="project" value="UniProtKB-KW"/>
</dbReference>
<feature type="active site" description="Glycyl thioester intermediate" evidence="18">
    <location>
        <position position="912"/>
    </location>
</feature>
<feature type="compositionally biased region" description="Polar residues" evidence="19">
    <location>
        <begin position="236"/>
        <end position="251"/>
    </location>
</feature>
<evidence type="ECO:0000256" key="15">
    <source>
        <dbReference type="ARBA" id="ARBA00067504"/>
    </source>
</evidence>
<dbReference type="Gene3D" id="3.30.2410.10">
    <property type="entry name" value="Hect, E3 ligase catalytic domain"/>
    <property type="match status" value="1"/>
</dbReference>
<comment type="subcellular location">
    <subcellularLocation>
        <location evidence="3">Cytoplasm</location>
    </subcellularLocation>
    <subcellularLocation>
        <location evidence="2">Nucleus</location>
    </subcellularLocation>
</comment>
<sequence length="944" mass="105737">MSSLNPDGSLDGQESASELAGNPEITGSEEKKSPSPDMSKRVAAKERIQQYYSQLTEGCGNDSCTNENCASSSSFRFKDIDRNKLAVEAINLSKAKADLCERRPSKVLCLPTQEVQRERGSSSSPASGAPSSSFSSSSSSTQYAAATSAPAPGGPVGQGAKAKIPSPTSSCKLNFTANSSAKDKEPEYLTEELLNKIIEECEAKKSWSKLIHLIGSVYNNPESILLSFHVKNESTTSHQTSDCDTDNNSASKALGTDTPMDCSESDSKQTFPSANSDGKSDRKGLSSTVDAGDVYPLDLASLRRAYSRLAEVPDQPFQGALINALLALAPTVDRDIRYSGALERDPNYILVFVVVFEIPMLHWPEYLENAFPSICRAVGQLPVQHQARLANIWAGFGADRLREMVNSLQQLITVQVINNELSWSATRRPGDIPAITGATRVLKIIYYASMLGGKMDPPELIKEEKRLSEADSLQEHMQGAFGFEIKDSTPPKEDPLGQKLGVQVIHCREPLVPWEDFVNEPLNDNLELGDDYTNYRLESENKFSFVPYYFILTTASKHTSMYYDNRIRMLHERRAAFVQTLVHGGPPNPFLRVRVRRDHIVDDALVNLEMIAMEYPSDLRKQLFVEFEGEQGLDEGGVSKEFFQLIVEELFNPDIGMFTYNEQSHHFWFNSMSFENDAQFTLIGILLGLAIYNSCILDIHFPMVVYRKLMGKKGTFKDLFDVDPTLMNSLSEILEYEGKDFKEVFEMTFRIGYKDVFGNNLTYDLKEGGENISVTQENKLEFVDLYADYLLNKSIEQQFRAFKRGFLMVTSESPLRQLFRPEEIEVLVCGSKVFDFQALEKATTYDGGFTEESQTIRHFWSVVHALPEEEKRKLLQFTTGTDRVPVGGLSKLKMIVARNGPDSDRLPTSHTCFNVLLLPEYSDEDKLRDRLLKAINYSKGFGML</sequence>
<evidence type="ECO:0000256" key="17">
    <source>
        <dbReference type="ARBA" id="ARBA00077264"/>
    </source>
</evidence>
<evidence type="ECO:0000259" key="20">
    <source>
        <dbReference type="PROSITE" id="PS50237"/>
    </source>
</evidence>
<protein>
    <recommendedName>
        <fullName evidence="15">Ubiquitin-protein ligase E3A</fullName>
        <ecNumber evidence="4">2.3.2.26</ecNumber>
    </recommendedName>
    <alternativeName>
        <fullName evidence="17">HECT-type ubiquitin transferase E3A</fullName>
    </alternativeName>
    <alternativeName>
        <fullName evidence="16">Oncogenic protein-associated protein E6-AP</fullName>
    </alternativeName>
</protein>
<evidence type="ECO:0000256" key="8">
    <source>
        <dbReference type="ARBA" id="ARBA00022723"/>
    </source>
</evidence>
<name>A0AAV4GJR9_9GAST</name>
<dbReference type="GO" id="GO:0010604">
    <property type="term" value="P:positive regulation of macromolecule metabolic process"/>
    <property type="evidence" value="ECO:0007669"/>
    <property type="project" value="UniProtKB-ARBA"/>
</dbReference>
<keyword evidence="12" id="KW-0647">Proteasome</keyword>
<dbReference type="GO" id="GO:0048731">
    <property type="term" value="P:system development"/>
    <property type="evidence" value="ECO:0007669"/>
    <property type="project" value="UniProtKB-ARBA"/>
</dbReference>
<dbReference type="GO" id="GO:0080090">
    <property type="term" value="P:regulation of primary metabolic process"/>
    <property type="evidence" value="ECO:0007669"/>
    <property type="project" value="UniProtKB-ARBA"/>
</dbReference>
<dbReference type="CDD" id="cd00078">
    <property type="entry name" value="HECTc"/>
    <property type="match status" value="1"/>
</dbReference>
<keyword evidence="9" id="KW-0863">Zinc-finger</keyword>
<feature type="compositionally biased region" description="Polar residues" evidence="19">
    <location>
        <begin position="268"/>
        <end position="277"/>
    </location>
</feature>
<dbReference type="PANTHER" id="PTHR45700">
    <property type="entry name" value="UBIQUITIN-PROTEIN LIGASE E3C"/>
    <property type="match status" value="1"/>
</dbReference>
<feature type="region of interest" description="Disordered" evidence="19">
    <location>
        <begin position="236"/>
        <end position="287"/>
    </location>
</feature>
<keyword evidence="7" id="KW-0808">Transferase</keyword>
<comment type="catalytic activity">
    <reaction evidence="1">
        <text>S-ubiquitinyl-[E2 ubiquitin-conjugating enzyme]-L-cysteine + [acceptor protein]-L-lysine = [E2 ubiquitin-conjugating enzyme]-L-cysteine + N(6)-ubiquitinyl-[acceptor protein]-L-lysine.</text>
        <dbReference type="EC" id="2.3.2.26"/>
    </reaction>
</comment>
<dbReference type="PROSITE" id="PS50237">
    <property type="entry name" value="HECT"/>
    <property type="match status" value="1"/>
</dbReference>
<reference evidence="21 22" key="1">
    <citation type="journal article" date="2021" name="Elife">
        <title>Chloroplast acquisition without the gene transfer in kleptoplastic sea slugs, Plakobranchus ocellatus.</title>
        <authorList>
            <person name="Maeda T."/>
            <person name="Takahashi S."/>
            <person name="Yoshida T."/>
            <person name="Shimamura S."/>
            <person name="Takaki Y."/>
            <person name="Nagai Y."/>
            <person name="Toyoda A."/>
            <person name="Suzuki Y."/>
            <person name="Arimoto A."/>
            <person name="Ishii H."/>
            <person name="Satoh N."/>
            <person name="Nishiyama T."/>
            <person name="Hasebe M."/>
            <person name="Maruyama T."/>
            <person name="Minagawa J."/>
            <person name="Obokata J."/>
            <person name="Shigenobu S."/>
        </authorList>
    </citation>
    <scope>NUCLEOTIDE SEQUENCE [LARGE SCALE GENOMIC DNA]</scope>
</reference>
<evidence type="ECO:0000256" key="16">
    <source>
        <dbReference type="ARBA" id="ARBA00077235"/>
    </source>
</evidence>
<evidence type="ECO:0000256" key="9">
    <source>
        <dbReference type="ARBA" id="ARBA00022771"/>
    </source>
</evidence>
<dbReference type="InterPro" id="IPR042556">
    <property type="entry name" value="AZUL_sf"/>
</dbReference>
<dbReference type="GO" id="GO:0005634">
    <property type="term" value="C:nucleus"/>
    <property type="evidence" value="ECO:0007669"/>
    <property type="project" value="UniProtKB-SubCell"/>
</dbReference>
<dbReference type="SMART" id="SM00119">
    <property type="entry name" value="HECTc"/>
    <property type="match status" value="1"/>
</dbReference>
<dbReference type="PANTHER" id="PTHR45700:SF8">
    <property type="entry name" value="HECT-TYPE E3 UBIQUITIN TRANSFERASE"/>
    <property type="match status" value="1"/>
</dbReference>
<feature type="compositionally biased region" description="Basic and acidic residues" evidence="19">
    <location>
        <begin position="28"/>
        <end position="44"/>
    </location>
</feature>
<dbReference type="GO" id="GO:0048511">
    <property type="term" value="P:rhythmic process"/>
    <property type="evidence" value="ECO:0007669"/>
    <property type="project" value="UniProtKB-KW"/>
</dbReference>
<dbReference type="GO" id="GO:0006511">
    <property type="term" value="P:ubiquitin-dependent protein catabolic process"/>
    <property type="evidence" value="ECO:0007669"/>
    <property type="project" value="UniProtKB-ARBA"/>
</dbReference>
<gene>
    <name evidence="21" type="ORF">ElyMa_004182800</name>
</gene>
<dbReference type="InterPro" id="IPR032353">
    <property type="entry name" value="AZUL"/>
</dbReference>
<accession>A0AAV4GJR9</accession>
<dbReference type="FunFam" id="3.30.2160.10:FF:000004">
    <property type="entry name" value="probable E3 ubiquitin-protein ligase HERC4 isoform X1"/>
    <property type="match status" value="1"/>
</dbReference>
<evidence type="ECO:0000256" key="12">
    <source>
        <dbReference type="ARBA" id="ARBA00022942"/>
    </source>
</evidence>
<evidence type="ECO:0000256" key="1">
    <source>
        <dbReference type="ARBA" id="ARBA00000885"/>
    </source>
</evidence>
<dbReference type="GO" id="GO:0042752">
    <property type="term" value="P:regulation of circadian rhythm"/>
    <property type="evidence" value="ECO:0007669"/>
    <property type="project" value="UniProtKB-ARBA"/>
</dbReference>
<feature type="region of interest" description="Disordered" evidence="19">
    <location>
        <begin position="1"/>
        <end position="44"/>
    </location>
</feature>
<dbReference type="Proteomes" id="UP000762676">
    <property type="component" value="Unassembled WGS sequence"/>
</dbReference>
<evidence type="ECO:0000256" key="4">
    <source>
        <dbReference type="ARBA" id="ARBA00012485"/>
    </source>
</evidence>
<keyword evidence="22" id="KW-1185">Reference proteome</keyword>
<dbReference type="AlphaFoldDB" id="A0AAV4GJR9"/>
<keyword evidence="5" id="KW-0963">Cytoplasm</keyword>
<evidence type="ECO:0000256" key="6">
    <source>
        <dbReference type="ARBA" id="ARBA00022553"/>
    </source>
</evidence>
<dbReference type="InterPro" id="IPR035983">
    <property type="entry name" value="Hect_E3_ubiquitin_ligase"/>
</dbReference>
<dbReference type="FunFam" id="3.90.1750.10:FF:000008">
    <property type="entry name" value="Putative ubiquitin-protein ligase E3A"/>
    <property type="match status" value="1"/>
</dbReference>
<keyword evidence="14" id="KW-0539">Nucleus</keyword>
<evidence type="ECO:0000256" key="5">
    <source>
        <dbReference type="ARBA" id="ARBA00022490"/>
    </source>
</evidence>
<dbReference type="GO" id="GO:0048513">
    <property type="term" value="P:animal organ development"/>
    <property type="evidence" value="ECO:0007669"/>
    <property type="project" value="UniProtKB-ARBA"/>
</dbReference>
<keyword evidence="13" id="KW-0090">Biological rhythms</keyword>
<evidence type="ECO:0000256" key="11">
    <source>
        <dbReference type="ARBA" id="ARBA00022833"/>
    </source>
</evidence>
<dbReference type="GO" id="GO:0016874">
    <property type="term" value="F:ligase activity"/>
    <property type="evidence" value="ECO:0007669"/>
    <property type="project" value="UniProtKB-KW"/>
</dbReference>
<feature type="compositionally biased region" description="Polar residues" evidence="19">
    <location>
        <begin position="1"/>
        <end position="16"/>
    </location>
</feature>
<dbReference type="GO" id="GO:0061630">
    <property type="term" value="F:ubiquitin protein ligase activity"/>
    <property type="evidence" value="ECO:0007669"/>
    <property type="project" value="UniProtKB-EC"/>
</dbReference>
<keyword evidence="6" id="KW-0597">Phosphoprotein</keyword>
<organism evidence="21 22">
    <name type="scientific">Elysia marginata</name>
    <dbReference type="NCBI Taxonomy" id="1093978"/>
    <lineage>
        <taxon>Eukaryota</taxon>
        <taxon>Metazoa</taxon>
        <taxon>Spiralia</taxon>
        <taxon>Lophotrochozoa</taxon>
        <taxon>Mollusca</taxon>
        <taxon>Gastropoda</taxon>
        <taxon>Heterobranchia</taxon>
        <taxon>Euthyneura</taxon>
        <taxon>Panpulmonata</taxon>
        <taxon>Sacoglossa</taxon>
        <taxon>Placobranchoidea</taxon>
        <taxon>Plakobranchidae</taxon>
        <taxon>Elysia</taxon>
    </lineage>
</organism>
<dbReference type="EC" id="2.3.2.26" evidence="4"/>
<evidence type="ECO:0000256" key="18">
    <source>
        <dbReference type="PROSITE-ProRule" id="PRU00104"/>
    </source>
</evidence>
<comment type="caution">
    <text evidence="21">The sequence shown here is derived from an EMBL/GenBank/DDBJ whole genome shotgun (WGS) entry which is preliminary data.</text>
</comment>
<dbReference type="InterPro" id="IPR000569">
    <property type="entry name" value="HECT_dom"/>
</dbReference>
<dbReference type="Gene3D" id="6.10.130.10">
    <property type="entry name" value="Ubiquitin-protein ligase E3A, N-terminal zinc-binding domain (AZUL)"/>
    <property type="match status" value="1"/>
</dbReference>
<keyword evidence="10 18" id="KW-0833">Ubl conjugation pathway</keyword>
<evidence type="ECO:0000256" key="7">
    <source>
        <dbReference type="ARBA" id="ARBA00022679"/>
    </source>
</evidence>
<dbReference type="Pfam" id="PF00632">
    <property type="entry name" value="HECT"/>
    <property type="match status" value="1"/>
</dbReference>
<evidence type="ECO:0000256" key="14">
    <source>
        <dbReference type="ARBA" id="ARBA00023242"/>
    </source>
</evidence>
<feature type="domain" description="HECT" evidence="20">
    <location>
        <begin position="615"/>
        <end position="944"/>
    </location>
</feature>
<evidence type="ECO:0000313" key="21">
    <source>
        <dbReference type="EMBL" id="GFR85768.1"/>
    </source>
</evidence>
<evidence type="ECO:0000313" key="22">
    <source>
        <dbReference type="Proteomes" id="UP000762676"/>
    </source>
</evidence>